<organism evidence="2 3">
    <name type="scientific">Candidatus Dehalogenimonas loeffleri</name>
    <dbReference type="NCBI Taxonomy" id="3127115"/>
    <lineage>
        <taxon>Bacteria</taxon>
        <taxon>Bacillati</taxon>
        <taxon>Chloroflexota</taxon>
        <taxon>Dehalococcoidia</taxon>
        <taxon>Dehalococcoidales</taxon>
        <taxon>Dehalococcoidaceae</taxon>
        <taxon>Dehalogenimonas</taxon>
    </lineage>
</organism>
<accession>A0ABZ2J772</accession>
<dbReference type="PANTHER" id="PTHR33434:SF2">
    <property type="entry name" value="FATTY ACID-BINDING PROTEIN TM_1468"/>
    <property type="match status" value="1"/>
</dbReference>
<keyword evidence="1" id="KW-0446">Lipid-binding</keyword>
<dbReference type="EMBL" id="CP146612">
    <property type="protein sequence ID" value="WWX25489.1"/>
    <property type="molecule type" value="Genomic_DNA"/>
</dbReference>
<protein>
    <submittedName>
        <fullName evidence="2">DegV family protein</fullName>
    </submittedName>
</protein>
<dbReference type="Gene3D" id="3.30.1180.10">
    <property type="match status" value="1"/>
</dbReference>
<sequence>MPVKIVTDSTADLPPELIEQFGITVVPVYVLFGQEVFRDGVDISQDEVYRRILSENTPATTSQPSPNDFMEVYDRLLAGTTEKIVSLHLSSKLSGTYDAAVAGRELSAEKARITVIDTLSLSMGLGFCVLAAARLAQAQAELHDIIQAAKETASLTRISATFDTLKYVLKSGRLGAAKALIGGILNVKPLLTLKDGVLWPCGIARTRHRALDSLVDFVKKTSGSEEAAIVYSTTPDEALALKEKLSEFMDQSKVYISRLGPALGAHGGPGTIILAVKRNLANG</sequence>
<dbReference type="Gene3D" id="3.40.50.10170">
    <property type="match status" value="1"/>
</dbReference>
<dbReference type="NCBIfam" id="TIGR00762">
    <property type="entry name" value="DegV"/>
    <property type="match status" value="1"/>
</dbReference>
<name>A0ABZ2J772_9CHLR</name>
<dbReference type="SUPFAM" id="SSF82549">
    <property type="entry name" value="DAK1/DegV-like"/>
    <property type="match status" value="1"/>
</dbReference>
<evidence type="ECO:0000313" key="3">
    <source>
        <dbReference type="Proteomes" id="UP001375370"/>
    </source>
</evidence>
<reference evidence="2 3" key="1">
    <citation type="submission" date="2024-03" db="EMBL/GenBank/DDBJ databases">
        <title>A Dehalogenimonas Isolated from Estuarine Sediments Dihaloeliminates Chlorinated Alkanes.</title>
        <authorList>
            <person name="Yang Y."/>
            <person name="Wang H."/>
        </authorList>
    </citation>
    <scope>NUCLEOTIDE SEQUENCE [LARGE SCALE GENOMIC DNA]</scope>
    <source>
        <strain evidence="2 3">W</strain>
    </source>
</reference>
<keyword evidence="3" id="KW-1185">Reference proteome</keyword>
<dbReference type="RefSeq" id="WP_338737690.1">
    <property type="nucleotide sequence ID" value="NZ_CP146612.1"/>
</dbReference>
<dbReference type="Proteomes" id="UP001375370">
    <property type="component" value="Chromosome"/>
</dbReference>
<dbReference type="Pfam" id="PF02645">
    <property type="entry name" value="DegV"/>
    <property type="match status" value="1"/>
</dbReference>
<dbReference type="InterPro" id="IPR003797">
    <property type="entry name" value="DegV"/>
</dbReference>
<evidence type="ECO:0000256" key="1">
    <source>
        <dbReference type="ARBA" id="ARBA00023121"/>
    </source>
</evidence>
<evidence type="ECO:0000313" key="2">
    <source>
        <dbReference type="EMBL" id="WWX25489.1"/>
    </source>
</evidence>
<gene>
    <name evidence="2" type="ORF">V8247_00530</name>
</gene>
<dbReference type="PROSITE" id="PS51482">
    <property type="entry name" value="DEGV"/>
    <property type="match status" value="1"/>
</dbReference>
<dbReference type="InterPro" id="IPR050270">
    <property type="entry name" value="DegV_domain_contain"/>
</dbReference>
<proteinExistence type="predicted"/>
<dbReference type="PANTHER" id="PTHR33434">
    <property type="entry name" value="DEGV DOMAIN-CONTAINING PROTEIN DR_1986-RELATED"/>
    <property type="match status" value="1"/>
</dbReference>
<dbReference type="InterPro" id="IPR043168">
    <property type="entry name" value="DegV_C"/>
</dbReference>